<dbReference type="InterPro" id="IPR020053">
    <property type="entry name" value="Ribosome-bd_factorA_CS"/>
</dbReference>
<dbReference type="PROSITE" id="PS01319">
    <property type="entry name" value="RBFA"/>
    <property type="match status" value="1"/>
</dbReference>
<keyword evidence="4" id="KW-1185">Reference proteome</keyword>
<organism evidence="3 4">
    <name type="scientific">Spiroplasma phoeniceum P40</name>
    <dbReference type="NCBI Taxonomy" id="1276259"/>
    <lineage>
        <taxon>Bacteria</taxon>
        <taxon>Bacillati</taxon>
        <taxon>Mycoplasmatota</taxon>
        <taxon>Mollicutes</taxon>
        <taxon>Entomoplasmatales</taxon>
        <taxon>Spiroplasmataceae</taxon>
        <taxon>Spiroplasma</taxon>
    </lineage>
</organism>
<dbReference type="InterPro" id="IPR015946">
    <property type="entry name" value="KH_dom-like_a/b"/>
</dbReference>
<evidence type="ECO:0000313" key="4">
    <source>
        <dbReference type="Proteomes" id="UP000253689"/>
    </source>
</evidence>
<proteinExistence type="inferred from homology"/>
<dbReference type="InterPro" id="IPR000238">
    <property type="entry name" value="RbfA"/>
</dbReference>
<dbReference type="Gene3D" id="3.30.300.20">
    <property type="match status" value="1"/>
</dbReference>
<name>A0A345DQR7_9MOLU</name>
<dbReference type="NCBIfam" id="TIGR00082">
    <property type="entry name" value="rbfA"/>
    <property type="match status" value="1"/>
</dbReference>
<dbReference type="PANTHER" id="PTHR33515:SF1">
    <property type="entry name" value="RIBOSOME-BINDING FACTOR A, CHLOROPLASTIC-RELATED"/>
    <property type="match status" value="1"/>
</dbReference>
<dbReference type="HAMAP" id="MF_00003">
    <property type="entry name" value="RbfA"/>
    <property type="match status" value="1"/>
</dbReference>
<dbReference type="AlphaFoldDB" id="A0A345DQR7"/>
<dbReference type="EMBL" id="CP031088">
    <property type="protein sequence ID" value="AXF96558.1"/>
    <property type="molecule type" value="Genomic_DNA"/>
</dbReference>
<dbReference type="Proteomes" id="UP000253689">
    <property type="component" value="Chromosome"/>
</dbReference>
<keyword evidence="1 2" id="KW-0690">Ribosome biogenesis</keyword>
<protein>
    <recommendedName>
        <fullName evidence="2">Ribosome-binding factor A</fullName>
    </recommendedName>
</protein>
<dbReference type="SUPFAM" id="SSF89919">
    <property type="entry name" value="Ribosome-binding factor A, RbfA"/>
    <property type="match status" value="1"/>
</dbReference>
<keyword evidence="2" id="KW-0963">Cytoplasm</keyword>
<comment type="subunit">
    <text evidence="2">Monomer. Binds 30S ribosomal subunits, but not 50S ribosomal subunits or 70S ribosomes.</text>
</comment>
<dbReference type="KEGG" id="sphh:SDAV_001595"/>
<sequence>MFINKIIPFYKMLCYNASKLEKGEIMANKIKVERMQSLITRDLTIIMQREIRDEILNTISIHAVKLSNDLSHAKVYYSSLLNKSEAELHNVVQNYKNKIRSKLAHKLEIYRCPDLEFVFDHSLDNANNIEAILQNLK</sequence>
<dbReference type="GO" id="GO:0005829">
    <property type="term" value="C:cytosol"/>
    <property type="evidence" value="ECO:0007669"/>
    <property type="project" value="TreeGrafter"/>
</dbReference>
<gene>
    <name evidence="2" type="primary">rbfA</name>
    <name evidence="3" type="ORF">SDAV_001595</name>
</gene>
<comment type="subcellular location">
    <subcellularLocation>
        <location evidence="2">Cytoplasm</location>
    </subcellularLocation>
</comment>
<comment type="function">
    <text evidence="2">One of several proteins that assist in the late maturation steps of the functional core of the 30S ribosomal subunit. Associates with free 30S ribosomal subunits (but not with 30S subunits that are part of 70S ribosomes or polysomes). Required for efficient processing of 16S rRNA. May interact with the 5'-terminal helix region of 16S rRNA.</text>
</comment>
<evidence type="ECO:0000256" key="1">
    <source>
        <dbReference type="ARBA" id="ARBA00022517"/>
    </source>
</evidence>
<dbReference type="InterPro" id="IPR023799">
    <property type="entry name" value="RbfA_dom_sf"/>
</dbReference>
<dbReference type="PANTHER" id="PTHR33515">
    <property type="entry name" value="RIBOSOME-BINDING FACTOR A, CHLOROPLASTIC-RELATED"/>
    <property type="match status" value="1"/>
</dbReference>
<comment type="similarity">
    <text evidence="2">Belongs to the RbfA family.</text>
</comment>
<dbReference type="GO" id="GO:0030490">
    <property type="term" value="P:maturation of SSU-rRNA"/>
    <property type="evidence" value="ECO:0007669"/>
    <property type="project" value="UniProtKB-UniRule"/>
</dbReference>
<evidence type="ECO:0000313" key="3">
    <source>
        <dbReference type="EMBL" id="AXF96558.1"/>
    </source>
</evidence>
<accession>A0A345DQR7</accession>
<dbReference type="GO" id="GO:0043024">
    <property type="term" value="F:ribosomal small subunit binding"/>
    <property type="evidence" value="ECO:0007669"/>
    <property type="project" value="TreeGrafter"/>
</dbReference>
<dbReference type="Pfam" id="PF02033">
    <property type="entry name" value="RBFA"/>
    <property type="match status" value="1"/>
</dbReference>
<evidence type="ECO:0000256" key="2">
    <source>
        <dbReference type="HAMAP-Rule" id="MF_00003"/>
    </source>
</evidence>
<reference evidence="4" key="1">
    <citation type="submission" date="2018-07" db="EMBL/GenBank/DDBJ databases">
        <title>Complete Genome Sequence of Spiroplasma phoeniceum.</title>
        <authorList>
            <person name="Davis R.E."/>
            <person name="Shao J.Y."/>
            <person name="Zhao Y."/>
            <person name="Silver A."/>
            <person name="Stump z."/>
            <person name="Gasparich G."/>
        </authorList>
    </citation>
    <scope>NUCLEOTIDE SEQUENCE [LARGE SCALE GENOMIC DNA]</scope>
    <source>
        <strain evidence="4">P40</strain>
    </source>
</reference>